<dbReference type="Gene3D" id="3.40.50.880">
    <property type="match status" value="1"/>
</dbReference>
<comment type="similarity">
    <text evidence="11 12">In the C-terminal section; belongs to the HisA/HisF family.</text>
</comment>
<dbReference type="SUPFAM" id="SSF51366">
    <property type="entry name" value="Ribulose-phoshate binding barrel"/>
    <property type="match status" value="1"/>
</dbReference>
<evidence type="ECO:0000256" key="1">
    <source>
        <dbReference type="ARBA" id="ARBA00005091"/>
    </source>
</evidence>
<name>A0A4P9XH17_9FUNG</name>
<evidence type="ECO:0000256" key="3">
    <source>
        <dbReference type="ARBA" id="ARBA00022801"/>
    </source>
</evidence>
<feature type="active site" evidence="13">
    <location>
        <position position="242"/>
    </location>
</feature>
<evidence type="ECO:0000313" key="16">
    <source>
        <dbReference type="EMBL" id="RKP04937.1"/>
    </source>
</evidence>
<feature type="active site" description="For GATase activity" evidence="13">
    <location>
        <position position="80"/>
    </location>
</feature>
<dbReference type="EC" id="3.5.1.2" evidence="12"/>
<keyword evidence="3 12" id="KW-0378">Hydrolase</keyword>
<dbReference type="InterPro" id="IPR010139">
    <property type="entry name" value="Imidazole-glycPsynth_HisH"/>
</dbReference>
<evidence type="ECO:0000256" key="10">
    <source>
        <dbReference type="ARBA" id="ARBA00055946"/>
    </source>
</evidence>
<dbReference type="InterPro" id="IPR004651">
    <property type="entry name" value="HisF"/>
</dbReference>
<feature type="active site" evidence="13">
    <location>
        <position position="402"/>
    </location>
</feature>
<dbReference type="SUPFAM" id="SSF52317">
    <property type="entry name" value="Class I glutamine amidotransferase-like"/>
    <property type="match status" value="1"/>
</dbReference>
<dbReference type="CDD" id="cd01748">
    <property type="entry name" value="GATase1_IGP_Synthase"/>
    <property type="match status" value="1"/>
</dbReference>
<dbReference type="PROSITE" id="PS51273">
    <property type="entry name" value="GATASE_TYPE_1"/>
    <property type="match status" value="1"/>
</dbReference>
<dbReference type="GO" id="GO:0016829">
    <property type="term" value="F:lyase activity"/>
    <property type="evidence" value="ECO:0007669"/>
    <property type="project" value="UniProtKB-KW"/>
</dbReference>
<dbReference type="FunFam" id="3.40.50.880:FF:000039">
    <property type="entry name" value="Imidazole glycerol phosphate synthase hisHF"/>
    <property type="match status" value="1"/>
</dbReference>
<keyword evidence="6 12" id="KW-0456">Lyase</keyword>
<feature type="active site" description="For GATase activity" evidence="13">
    <location>
        <position position="193"/>
    </location>
</feature>
<dbReference type="InterPro" id="IPR017926">
    <property type="entry name" value="GATASE"/>
</dbReference>
<comment type="pathway">
    <text evidence="1 12">Amino-acid biosynthesis; L-histidine biosynthesis; L-histidine from 5-phospho-alpha-D-ribose 1-diphosphate: step 5/9.</text>
</comment>
<evidence type="ECO:0000259" key="15">
    <source>
        <dbReference type="Pfam" id="PF00117"/>
    </source>
</evidence>
<dbReference type="PIRSF" id="PIRSF036936">
    <property type="entry name" value="IGPS_HisHF"/>
    <property type="match status" value="1"/>
</dbReference>
<dbReference type="InterPro" id="IPR013785">
    <property type="entry name" value="Aldolase_TIM"/>
</dbReference>
<proteinExistence type="inferred from homology"/>
<dbReference type="STRING" id="78915.A0A4P9XH17"/>
<keyword evidence="4 12" id="KW-0315">Glutamine amidotransferase</keyword>
<dbReference type="HAMAP" id="MF_00278">
    <property type="entry name" value="HisH"/>
    <property type="match status" value="1"/>
</dbReference>
<protein>
    <recommendedName>
        <fullName evidence="12">Imidazole glycerol phosphate synthase hisHF</fullName>
    </recommendedName>
    <domain>
        <recommendedName>
            <fullName evidence="12">Glutaminase</fullName>
            <ecNumber evidence="12">3.5.1.2</ecNumber>
        </recommendedName>
    </domain>
    <domain>
        <recommendedName>
            <fullName evidence="12">Cyclase</fullName>
        </recommendedName>
    </domain>
</protein>
<feature type="active site" description="For GATase activity" evidence="13">
    <location>
        <position position="191"/>
    </location>
</feature>
<dbReference type="GO" id="GO:0004359">
    <property type="term" value="F:glutaminase activity"/>
    <property type="evidence" value="ECO:0007669"/>
    <property type="project" value="UniProtKB-EC"/>
</dbReference>
<evidence type="ECO:0000313" key="17">
    <source>
        <dbReference type="Proteomes" id="UP000271241"/>
    </source>
</evidence>
<evidence type="ECO:0000256" key="8">
    <source>
        <dbReference type="ARBA" id="ARBA00047838"/>
    </source>
</evidence>
<evidence type="ECO:0000256" key="4">
    <source>
        <dbReference type="ARBA" id="ARBA00022962"/>
    </source>
</evidence>
<accession>A0A4P9XH17</accession>
<comment type="catalytic activity">
    <reaction evidence="8 12">
        <text>5-[(5-phospho-1-deoxy-D-ribulos-1-ylimino)methylamino]-1-(5-phospho-beta-D-ribosyl)imidazole-4-carboxamide + L-glutamine = D-erythro-1-(imidazol-4-yl)glycerol 3-phosphate + 5-amino-1-(5-phospho-beta-D-ribosyl)imidazole-4-carboxamide + L-glutamate + H(+)</text>
        <dbReference type="Rhea" id="RHEA:24793"/>
        <dbReference type="ChEBI" id="CHEBI:15378"/>
        <dbReference type="ChEBI" id="CHEBI:29985"/>
        <dbReference type="ChEBI" id="CHEBI:58278"/>
        <dbReference type="ChEBI" id="CHEBI:58359"/>
        <dbReference type="ChEBI" id="CHEBI:58475"/>
        <dbReference type="ChEBI" id="CHEBI:58525"/>
        <dbReference type="EC" id="4.3.2.10"/>
    </reaction>
</comment>
<organism evidence="16 17">
    <name type="scientific">Thamnocephalis sphaerospora</name>
    <dbReference type="NCBI Taxonomy" id="78915"/>
    <lineage>
        <taxon>Eukaryota</taxon>
        <taxon>Fungi</taxon>
        <taxon>Fungi incertae sedis</taxon>
        <taxon>Zoopagomycota</taxon>
        <taxon>Zoopagomycotina</taxon>
        <taxon>Zoopagomycetes</taxon>
        <taxon>Zoopagales</taxon>
        <taxon>Sigmoideomycetaceae</taxon>
        <taxon>Thamnocephalis</taxon>
    </lineage>
</organism>
<comment type="function">
    <text evidence="10 12">IGPS catalyzes the conversion of PRFAR and glutamine to IGP, AICAR and glutamate. The glutaminase domain produces the ammonia necessary for the cyclase domain to produce IGP and AICAR from PRFAR. The ammonia is channeled to the active site of the cyclase domain.</text>
</comment>
<dbReference type="OrthoDB" id="10254903at2759"/>
<evidence type="ECO:0000256" key="2">
    <source>
        <dbReference type="ARBA" id="ARBA00022605"/>
    </source>
</evidence>
<evidence type="ECO:0000256" key="14">
    <source>
        <dbReference type="RuleBase" id="RU003657"/>
    </source>
</evidence>
<dbReference type="Proteomes" id="UP000271241">
    <property type="component" value="Unassembled WGS sequence"/>
</dbReference>
<keyword evidence="5 12" id="KW-0368">Histidine biosynthesis</keyword>
<dbReference type="Pfam" id="PF00117">
    <property type="entry name" value="GATase"/>
    <property type="match status" value="1"/>
</dbReference>
<dbReference type="InterPro" id="IPR050064">
    <property type="entry name" value="IGPS_HisA/HisF"/>
</dbReference>
<evidence type="ECO:0000256" key="11">
    <source>
        <dbReference type="ARBA" id="ARBA00061106"/>
    </source>
</evidence>
<dbReference type="EMBL" id="KZ993358">
    <property type="protein sequence ID" value="RKP04937.1"/>
    <property type="molecule type" value="Genomic_DNA"/>
</dbReference>
<dbReference type="UniPathway" id="UPA00031">
    <property type="reaction ID" value="UER00010"/>
</dbReference>
<dbReference type="CDD" id="cd04731">
    <property type="entry name" value="HisF"/>
    <property type="match status" value="1"/>
</dbReference>
<dbReference type="InterPro" id="IPR014640">
    <property type="entry name" value="IGPS_HisHF"/>
</dbReference>
<evidence type="ECO:0000256" key="13">
    <source>
        <dbReference type="PIRSR" id="PIRSR036936-1"/>
    </source>
</evidence>
<dbReference type="InterPro" id="IPR029062">
    <property type="entry name" value="Class_I_gatase-like"/>
</dbReference>
<dbReference type="FunFam" id="3.20.20.70:FF:000094">
    <property type="entry name" value="Imidazole glycerol phosphate synthase hisHF"/>
    <property type="match status" value="1"/>
</dbReference>
<evidence type="ECO:0000256" key="5">
    <source>
        <dbReference type="ARBA" id="ARBA00023102"/>
    </source>
</evidence>
<dbReference type="GO" id="GO:0000105">
    <property type="term" value="P:L-histidine biosynthetic process"/>
    <property type="evidence" value="ECO:0007669"/>
    <property type="project" value="UniProtKB-UniRule"/>
</dbReference>
<dbReference type="PANTHER" id="PTHR21235">
    <property type="entry name" value="IMIDAZOLE GLYCEROL PHOSPHATE SYNTHASE SUBUNIT HISF/H IGP SYNTHASE SUBUNIT HISF/H"/>
    <property type="match status" value="1"/>
</dbReference>
<dbReference type="PANTHER" id="PTHR21235:SF2">
    <property type="entry name" value="IMIDAZOLE GLYCEROL PHOSPHATE SYNTHASE HISHF"/>
    <property type="match status" value="1"/>
</dbReference>
<dbReference type="GO" id="GO:0000107">
    <property type="term" value="F:imidazoleglycerol-phosphate synthase activity"/>
    <property type="evidence" value="ECO:0007669"/>
    <property type="project" value="UniProtKB-UniRule"/>
</dbReference>
<dbReference type="AlphaFoldDB" id="A0A4P9XH17"/>
<gene>
    <name evidence="16" type="ORF">THASP1DRAFT_33242</name>
</gene>
<keyword evidence="7 12" id="KW-0511">Multifunctional enzyme</keyword>
<comment type="catalytic activity">
    <reaction evidence="9 12">
        <text>L-glutamine + H2O = L-glutamate + NH4(+)</text>
        <dbReference type="Rhea" id="RHEA:15889"/>
        <dbReference type="ChEBI" id="CHEBI:15377"/>
        <dbReference type="ChEBI" id="CHEBI:28938"/>
        <dbReference type="ChEBI" id="CHEBI:29985"/>
        <dbReference type="ChEBI" id="CHEBI:58359"/>
        <dbReference type="EC" id="3.5.1.2"/>
    </reaction>
</comment>
<dbReference type="NCBIfam" id="TIGR01855">
    <property type="entry name" value="IMP_synth_hisH"/>
    <property type="match status" value="1"/>
</dbReference>
<dbReference type="Pfam" id="PF00977">
    <property type="entry name" value="His_biosynth"/>
    <property type="match status" value="1"/>
</dbReference>
<feature type="domain" description="Glutamine amidotransferase" evidence="15">
    <location>
        <begin position="5"/>
        <end position="206"/>
    </location>
</feature>
<evidence type="ECO:0000256" key="7">
    <source>
        <dbReference type="ARBA" id="ARBA00023268"/>
    </source>
</evidence>
<dbReference type="InterPro" id="IPR011060">
    <property type="entry name" value="RibuloseP-bd_barrel"/>
</dbReference>
<keyword evidence="2 12" id="KW-0028">Amino-acid biosynthesis</keyword>
<dbReference type="InterPro" id="IPR006062">
    <property type="entry name" value="His_biosynth"/>
</dbReference>
<evidence type="ECO:0000256" key="9">
    <source>
        <dbReference type="ARBA" id="ARBA00049534"/>
    </source>
</evidence>
<comment type="similarity">
    <text evidence="14">Belongs to the HisA/HisF family.</text>
</comment>
<reference evidence="17" key="1">
    <citation type="journal article" date="2018" name="Nat. Microbiol.">
        <title>Leveraging single-cell genomics to expand the fungal tree of life.</title>
        <authorList>
            <person name="Ahrendt S.R."/>
            <person name="Quandt C.A."/>
            <person name="Ciobanu D."/>
            <person name="Clum A."/>
            <person name="Salamov A."/>
            <person name="Andreopoulos B."/>
            <person name="Cheng J.F."/>
            <person name="Woyke T."/>
            <person name="Pelin A."/>
            <person name="Henrissat B."/>
            <person name="Reynolds N.K."/>
            <person name="Benny G.L."/>
            <person name="Smith M.E."/>
            <person name="James T.Y."/>
            <person name="Grigoriev I.V."/>
        </authorList>
    </citation>
    <scope>NUCLEOTIDE SEQUENCE [LARGE SCALE GENOMIC DNA]</scope>
    <source>
        <strain evidence="17">RSA 1356</strain>
    </source>
</reference>
<evidence type="ECO:0000256" key="12">
    <source>
        <dbReference type="PIRNR" id="PIRNR036936"/>
    </source>
</evidence>
<keyword evidence="17" id="KW-1185">Reference proteome</keyword>
<dbReference type="Gene3D" id="3.20.20.70">
    <property type="entry name" value="Aldolase class I"/>
    <property type="match status" value="1"/>
</dbReference>
<sequence>MAVYLLDYGAGNVRSLVNAVKHLGYDMQVIQSAEDFDKADKIIFPGVGAFSKAVVALQELGYTEPLRRYLAANRPFLGICVGMQCLFEGSEENPEVAGLGVLPGLVRRFSSADKTVPHMGWNGVRFLPEGQRWTGVDTTAETSAYYFVHSFAVPYTADAPVAGVTLAVTDYGNETFVSAVRRGRIFATQFHPEKSGYAGLRLLRTFLTATAGDEGMPATTLAPGSPLATRTRLTKRVIACLDVRANDHGDLVVTKGDQYDVRVAAEDGGHVRNLGKPVDLTHRYFNEGADEICLLNITSFRNSPLADQPMLEVLRRASESVFVPLTIGGGIRDLVDPDGTPRSALEVASIYFRSGADKVSIGGDAVLAAEAYYASGGQCTGTSAIEQIARPYGSQAVVVSIDPRRVYVDSPEAAGAHRANVVQPAQPGPNGETWCWYQCTVHGGREARDLDARQLAVAVEALGAGELLVNCVDQDGTGLGFDHALLRNIRDAVRIPVVASSGAGCAAHFSNVFRVCDVDAALAAGIFHRREVAIAAVKEQLHRDGVPVREAEATL</sequence>
<evidence type="ECO:0000256" key="6">
    <source>
        <dbReference type="ARBA" id="ARBA00023239"/>
    </source>
</evidence>